<sequence length="90" mass="10147">MRPYDPADVDKIAAGVLKSMQLAGYDYPIRKLRRSADQDCVTLPLQVRGFLQVKRGDWLIFGATLWPGVAAFVKVSDEQYRSMTRAERAA</sequence>
<keyword evidence="1" id="KW-0472">Membrane</keyword>
<reference evidence="2" key="1">
    <citation type="journal article" date="2014" name="Front. Microbiol.">
        <title>High frequency of phylogenetically diverse reductive dehalogenase-homologous genes in deep subseafloor sedimentary metagenomes.</title>
        <authorList>
            <person name="Kawai M."/>
            <person name="Futagami T."/>
            <person name="Toyoda A."/>
            <person name="Takaki Y."/>
            <person name="Nishi S."/>
            <person name="Hori S."/>
            <person name="Arai W."/>
            <person name="Tsubouchi T."/>
            <person name="Morono Y."/>
            <person name="Uchiyama I."/>
            <person name="Ito T."/>
            <person name="Fujiyama A."/>
            <person name="Inagaki F."/>
            <person name="Takami H."/>
        </authorList>
    </citation>
    <scope>NUCLEOTIDE SEQUENCE</scope>
    <source>
        <strain evidence="2">Expedition CK06-06</strain>
    </source>
</reference>
<name>X1VG46_9ZZZZ</name>
<accession>X1VG46</accession>
<comment type="caution">
    <text evidence="2">The sequence shown here is derived from an EMBL/GenBank/DDBJ whole genome shotgun (WGS) entry which is preliminary data.</text>
</comment>
<dbReference type="EMBL" id="BARW01026487">
    <property type="protein sequence ID" value="GAJ05995.1"/>
    <property type="molecule type" value="Genomic_DNA"/>
</dbReference>
<keyword evidence="1" id="KW-0812">Transmembrane</keyword>
<gene>
    <name evidence="2" type="ORF">S12H4_43190</name>
</gene>
<evidence type="ECO:0000313" key="2">
    <source>
        <dbReference type="EMBL" id="GAJ05995.1"/>
    </source>
</evidence>
<dbReference type="AlphaFoldDB" id="X1VG46"/>
<proteinExistence type="predicted"/>
<feature type="non-terminal residue" evidence="2">
    <location>
        <position position="90"/>
    </location>
</feature>
<protein>
    <submittedName>
        <fullName evidence="2">Uncharacterized protein</fullName>
    </submittedName>
</protein>
<evidence type="ECO:0000256" key="1">
    <source>
        <dbReference type="SAM" id="Phobius"/>
    </source>
</evidence>
<organism evidence="2">
    <name type="scientific">marine sediment metagenome</name>
    <dbReference type="NCBI Taxonomy" id="412755"/>
    <lineage>
        <taxon>unclassified sequences</taxon>
        <taxon>metagenomes</taxon>
        <taxon>ecological metagenomes</taxon>
    </lineage>
</organism>
<feature type="transmembrane region" description="Helical" evidence="1">
    <location>
        <begin position="58"/>
        <end position="75"/>
    </location>
</feature>
<keyword evidence="1" id="KW-1133">Transmembrane helix</keyword>